<evidence type="ECO:0000256" key="2">
    <source>
        <dbReference type="ARBA" id="ARBA00006555"/>
    </source>
</evidence>
<dbReference type="PaxDb" id="522772-Dacet_0827"/>
<comment type="similarity">
    <text evidence="2">Belongs to the TonB family.</text>
</comment>
<keyword evidence="3" id="KW-0813">Transport</keyword>
<reference evidence="13 14" key="1">
    <citation type="journal article" date="2010" name="Stand. Genomic Sci.">
        <title>Complete genome sequence of Denitrovibrio acetiphilus type strain (N2460).</title>
        <authorList>
            <person name="Kiss H."/>
            <person name="Lang E."/>
            <person name="Lapidus A."/>
            <person name="Copeland A."/>
            <person name="Nolan M."/>
            <person name="Glavina Del Rio T."/>
            <person name="Chen F."/>
            <person name="Lucas S."/>
            <person name="Tice H."/>
            <person name="Cheng J.F."/>
            <person name="Han C."/>
            <person name="Goodwin L."/>
            <person name="Pitluck S."/>
            <person name="Liolios K."/>
            <person name="Pati A."/>
            <person name="Ivanova N."/>
            <person name="Mavromatis K."/>
            <person name="Chen A."/>
            <person name="Palaniappan K."/>
            <person name="Land M."/>
            <person name="Hauser L."/>
            <person name="Chang Y.J."/>
            <person name="Jeffries C.D."/>
            <person name="Detter J.C."/>
            <person name="Brettin T."/>
            <person name="Spring S."/>
            <person name="Rohde M."/>
            <person name="Goker M."/>
            <person name="Woyke T."/>
            <person name="Bristow J."/>
            <person name="Eisen J.A."/>
            <person name="Markowitz V."/>
            <person name="Hugenholtz P."/>
            <person name="Kyrpides N.C."/>
            <person name="Klenk H.P."/>
        </authorList>
    </citation>
    <scope>NUCLEOTIDE SEQUENCE [LARGE SCALE GENOMIC DNA]</scope>
    <source>
        <strain evidence="14">DSM 12809 / NBRC 114555 / N2460</strain>
    </source>
</reference>
<evidence type="ECO:0000256" key="5">
    <source>
        <dbReference type="ARBA" id="ARBA00022519"/>
    </source>
</evidence>
<evidence type="ECO:0000256" key="10">
    <source>
        <dbReference type="SAM" id="MobiDB-lite"/>
    </source>
</evidence>
<keyword evidence="14" id="KW-1185">Reference proteome</keyword>
<dbReference type="PROSITE" id="PS52015">
    <property type="entry name" value="TONB_CTD"/>
    <property type="match status" value="1"/>
</dbReference>
<accession>D4H5I7</accession>
<dbReference type="GO" id="GO:0015031">
    <property type="term" value="P:protein transport"/>
    <property type="evidence" value="ECO:0007669"/>
    <property type="project" value="UniProtKB-KW"/>
</dbReference>
<evidence type="ECO:0000256" key="4">
    <source>
        <dbReference type="ARBA" id="ARBA00022475"/>
    </source>
</evidence>
<evidence type="ECO:0000256" key="11">
    <source>
        <dbReference type="SAM" id="Phobius"/>
    </source>
</evidence>
<feature type="domain" description="TonB C-terminal" evidence="12">
    <location>
        <begin position="144"/>
        <end position="231"/>
    </location>
</feature>
<keyword evidence="9 11" id="KW-0472">Membrane</keyword>
<dbReference type="PANTHER" id="PTHR33446">
    <property type="entry name" value="PROTEIN TONB-RELATED"/>
    <property type="match status" value="1"/>
</dbReference>
<dbReference type="Pfam" id="PF03544">
    <property type="entry name" value="TonB_C"/>
    <property type="match status" value="1"/>
</dbReference>
<dbReference type="NCBIfam" id="TIGR01352">
    <property type="entry name" value="tonB_Cterm"/>
    <property type="match status" value="1"/>
</dbReference>
<evidence type="ECO:0000256" key="6">
    <source>
        <dbReference type="ARBA" id="ARBA00022692"/>
    </source>
</evidence>
<evidence type="ECO:0000256" key="7">
    <source>
        <dbReference type="ARBA" id="ARBA00022927"/>
    </source>
</evidence>
<evidence type="ECO:0000256" key="9">
    <source>
        <dbReference type="ARBA" id="ARBA00023136"/>
    </source>
</evidence>
<dbReference type="GO" id="GO:0031992">
    <property type="term" value="F:energy transducer activity"/>
    <property type="evidence" value="ECO:0007669"/>
    <property type="project" value="TreeGrafter"/>
</dbReference>
<dbReference type="OrthoDB" id="1632178at2"/>
<keyword evidence="5" id="KW-0997">Cell inner membrane</keyword>
<proteinExistence type="inferred from homology"/>
<evidence type="ECO:0000256" key="1">
    <source>
        <dbReference type="ARBA" id="ARBA00004383"/>
    </source>
</evidence>
<keyword evidence="4" id="KW-1003">Cell membrane</keyword>
<name>D4H5I7_DENA2</name>
<dbReference type="GO" id="GO:0098797">
    <property type="term" value="C:plasma membrane protein complex"/>
    <property type="evidence" value="ECO:0007669"/>
    <property type="project" value="TreeGrafter"/>
</dbReference>
<keyword evidence="6 11" id="KW-0812">Transmembrane</keyword>
<dbReference type="InParanoid" id="D4H5I7"/>
<feature type="compositionally biased region" description="Basic and acidic residues" evidence="10">
    <location>
        <begin position="65"/>
        <end position="91"/>
    </location>
</feature>
<organism evidence="13 14">
    <name type="scientific">Denitrovibrio acetiphilus (strain DSM 12809 / NBRC 114555 / N2460)</name>
    <dbReference type="NCBI Taxonomy" id="522772"/>
    <lineage>
        <taxon>Bacteria</taxon>
        <taxon>Pseudomonadati</taxon>
        <taxon>Deferribacterota</taxon>
        <taxon>Deferribacteres</taxon>
        <taxon>Deferribacterales</taxon>
        <taxon>Geovibrionaceae</taxon>
        <taxon>Denitrovibrio</taxon>
    </lineage>
</organism>
<feature type="transmembrane region" description="Helical" evidence="11">
    <location>
        <begin position="6"/>
        <end position="26"/>
    </location>
</feature>
<keyword evidence="7" id="KW-0653">Protein transport</keyword>
<dbReference type="STRING" id="522772.Dacet_0827"/>
<feature type="region of interest" description="Disordered" evidence="10">
    <location>
        <begin position="51"/>
        <end position="98"/>
    </location>
</feature>
<protein>
    <submittedName>
        <fullName evidence="13">TonB family protein</fullName>
    </submittedName>
</protein>
<comment type="subcellular location">
    <subcellularLocation>
        <location evidence="1">Cell inner membrane</location>
        <topology evidence="1">Single-pass membrane protein</topology>
        <orientation evidence="1">Periplasmic side</orientation>
    </subcellularLocation>
</comment>
<dbReference type="AlphaFoldDB" id="D4H5I7"/>
<gene>
    <name evidence="13" type="ordered locus">Dacet_0827</name>
</gene>
<evidence type="ECO:0000256" key="8">
    <source>
        <dbReference type="ARBA" id="ARBA00022989"/>
    </source>
</evidence>
<evidence type="ECO:0000256" key="3">
    <source>
        <dbReference type="ARBA" id="ARBA00022448"/>
    </source>
</evidence>
<dbReference type="Proteomes" id="UP000002012">
    <property type="component" value="Chromosome"/>
</dbReference>
<dbReference type="EMBL" id="CP001968">
    <property type="protein sequence ID" value="ADD67607.1"/>
    <property type="molecule type" value="Genomic_DNA"/>
</dbReference>
<keyword evidence="8 11" id="KW-1133">Transmembrane helix</keyword>
<dbReference type="SUPFAM" id="SSF74653">
    <property type="entry name" value="TolA/TonB C-terminal domain"/>
    <property type="match status" value="1"/>
</dbReference>
<dbReference type="Gene3D" id="3.30.1150.10">
    <property type="match status" value="1"/>
</dbReference>
<dbReference type="InterPro" id="IPR051045">
    <property type="entry name" value="TonB-dependent_transducer"/>
</dbReference>
<dbReference type="HOGENOM" id="CLU_1106660_0_0_0"/>
<dbReference type="RefSeq" id="WP_013010138.1">
    <property type="nucleotide sequence ID" value="NC_013943.1"/>
</dbReference>
<dbReference type="InterPro" id="IPR037682">
    <property type="entry name" value="TonB_C"/>
</dbReference>
<dbReference type="PANTHER" id="PTHR33446:SF2">
    <property type="entry name" value="PROTEIN TONB"/>
    <property type="match status" value="1"/>
</dbReference>
<evidence type="ECO:0000259" key="12">
    <source>
        <dbReference type="PROSITE" id="PS52015"/>
    </source>
</evidence>
<dbReference type="eggNOG" id="COG0810">
    <property type="taxonomic scope" value="Bacteria"/>
</dbReference>
<evidence type="ECO:0000313" key="13">
    <source>
        <dbReference type="EMBL" id="ADD67607.1"/>
    </source>
</evidence>
<evidence type="ECO:0000313" key="14">
    <source>
        <dbReference type="Proteomes" id="UP000002012"/>
    </source>
</evidence>
<dbReference type="KEGG" id="dap:Dacet_0827"/>
<dbReference type="InterPro" id="IPR006260">
    <property type="entry name" value="TonB/TolA_C"/>
</dbReference>
<dbReference type="GO" id="GO:0055085">
    <property type="term" value="P:transmembrane transport"/>
    <property type="evidence" value="ECO:0007669"/>
    <property type="project" value="InterPro"/>
</dbReference>
<sequence>MINEKFKVYAIAVVFAFAVHIPLAVYKLKTKTPAEPDKPKRLSVSLIKMTTEQAEAPEVPTPETLQKKQEPKPEIIKKPEKKAIKKKPEPAKKKKAAVKPVIKEQAPEHPAKQITAAVPVVKENVIQTEEKPPEPAKPRFNADAYANALIAEVEANKSYPYMAKRKGHEGIAVVALKLSPGGEAAAVQIARSSGSGILDKEALKLVKSVLPLPNDSEDELNIMIPIRYKLN</sequence>